<dbReference type="Proteomes" id="UP001177003">
    <property type="component" value="Chromosome 8"/>
</dbReference>
<accession>A0AA35ZXF1</accession>
<organism evidence="2 3">
    <name type="scientific">Lactuca saligna</name>
    <name type="common">Willowleaf lettuce</name>
    <dbReference type="NCBI Taxonomy" id="75948"/>
    <lineage>
        <taxon>Eukaryota</taxon>
        <taxon>Viridiplantae</taxon>
        <taxon>Streptophyta</taxon>
        <taxon>Embryophyta</taxon>
        <taxon>Tracheophyta</taxon>
        <taxon>Spermatophyta</taxon>
        <taxon>Magnoliopsida</taxon>
        <taxon>eudicotyledons</taxon>
        <taxon>Gunneridae</taxon>
        <taxon>Pentapetalae</taxon>
        <taxon>asterids</taxon>
        <taxon>campanulids</taxon>
        <taxon>Asterales</taxon>
        <taxon>Asteraceae</taxon>
        <taxon>Cichorioideae</taxon>
        <taxon>Cichorieae</taxon>
        <taxon>Lactucinae</taxon>
        <taxon>Lactuca</taxon>
    </lineage>
</organism>
<keyword evidence="3" id="KW-1185">Reference proteome</keyword>
<evidence type="ECO:0000313" key="3">
    <source>
        <dbReference type="Proteomes" id="UP001177003"/>
    </source>
</evidence>
<feature type="compositionally biased region" description="Basic and acidic residues" evidence="1">
    <location>
        <begin position="114"/>
        <end position="144"/>
    </location>
</feature>
<evidence type="ECO:0000313" key="2">
    <source>
        <dbReference type="EMBL" id="CAI9299597.1"/>
    </source>
</evidence>
<gene>
    <name evidence="2" type="ORF">LSALG_LOCUS38294</name>
</gene>
<feature type="compositionally biased region" description="Basic and acidic residues" evidence="1">
    <location>
        <begin position="153"/>
        <end position="162"/>
    </location>
</feature>
<evidence type="ECO:0000256" key="1">
    <source>
        <dbReference type="SAM" id="MobiDB-lite"/>
    </source>
</evidence>
<sequence length="190" mass="21627">MLTSHKATVEMLTLSNAKFLEETMKLTKLQNHLAAKTKTIDSLVEQTQRTKVLTEKVKNVTQNISKLGDKRSLVKGCISEINTRLLQIIETRDSFFNGVFGSRAFAKQGRYEEEKLKNETDRKHNEASGSGKDKGKGISEKENDQNPLISKSKRIDMKKRDKELDEVNALRKKFEAEETEAKNVNLILET</sequence>
<reference evidence="2" key="1">
    <citation type="submission" date="2023-04" db="EMBL/GenBank/DDBJ databases">
        <authorList>
            <person name="Vijverberg K."/>
            <person name="Xiong W."/>
            <person name="Schranz E."/>
        </authorList>
    </citation>
    <scope>NUCLEOTIDE SEQUENCE</scope>
</reference>
<dbReference type="EMBL" id="OX465084">
    <property type="protein sequence ID" value="CAI9299597.1"/>
    <property type="molecule type" value="Genomic_DNA"/>
</dbReference>
<protein>
    <submittedName>
        <fullName evidence="2">Uncharacterized protein</fullName>
    </submittedName>
</protein>
<feature type="region of interest" description="Disordered" evidence="1">
    <location>
        <begin position="114"/>
        <end position="162"/>
    </location>
</feature>
<dbReference type="AlphaFoldDB" id="A0AA35ZXF1"/>
<proteinExistence type="predicted"/>
<name>A0AA35ZXF1_LACSI</name>